<comment type="caution">
    <text evidence="2">The sequence shown here is derived from an EMBL/GenBank/DDBJ whole genome shotgun (WGS) entry which is preliminary data.</text>
</comment>
<keyword evidence="3" id="KW-1185">Reference proteome</keyword>
<organism evidence="2 3">
    <name type="scientific">Enhygromyxa salina</name>
    <dbReference type="NCBI Taxonomy" id="215803"/>
    <lineage>
        <taxon>Bacteria</taxon>
        <taxon>Pseudomonadati</taxon>
        <taxon>Myxococcota</taxon>
        <taxon>Polyangia</taxon>
        <taxon>Nannocystales</taxon>
        <taxon>Nannocystaceae</taxon>
        <taxon>Enhygromyxa</taxon>
    </lineage>
</organism>
<evidence type="ECO:0000313" key="3">
    <source>
        <dbReference type="Proteomes" id="UP000237968"/>
    </source>
</evidence>
<dbReference type="InterPro" id="IPR014710">
    <property type="entry name" value="RmlC-like_jellyroll"/>
</dbReference>
<dbReference type="OrthoDB" id="9801656at2"/>
<reference evidence="2 3" key="1">
    <citation type="submission" date="2018-03" db="EMBL/GenBank/DDBJ databases">
        <title>Draft Genome Sequences of the Obligatory Marine Myxobacteria Enhygromyxa salina SWB005.</title>
        <authorList>
            <person name="Poehlein A."/>
            <person name="Moghaddam J.A."/>
            <person name="Harms H."/>
            <person name="Alanjari M."/>
            <person name="Koenig G.M."/>
            <person name="Daniel R."/>
            <person name="Schaeberle T.F."/>
        </authorList>
    </citation>
    <scope>NUCLEOTIDE SEQUENCE [LARGE SCALE GENOMIC DNA]</scope>
    <source>
        <strain evidence="2 3">SWB005</strain>
    </source>
</reference>
<dbReference type="Pfam" id="PF12088">
    <property type="entry name" value="DUF3565"/>
    <property type="match status" value="1"/>
</dbReference>
<dbReference type="Pfam" id="PF09313">
    <property type="entry name" value="TehB-like"/>
    <property type="match status" value="1"/>
</dbReference>
<name>A0A2S9YGV0_9BACT</name>
<evidence type="ECO:0000259" key="1">
    <source>
        <dbReference type="Pfam" id="PF09313"/>
    </source>
</evidence>
<dbReference type="SUPFAM" id="SSF51197">
    <property type="entry name" value="Clavaminate synthase-like"/>
    <property type="match status" value="1"/>
</dbReference>
<accession>A0A2S9YGV0</accession>
<sequence length="162" mass="18214">MTRPAQSAPESRITGFRRDEDGVWVAELECGHPQHIRHAPPFQLAAWVNDEAGRAAHIGTPLRCQLCRMPRLPPDAAAYKQTPEYDDATIPAGLLRSHRLRPGSWGEIVVLEGRVHYVLEDEDNLTFALRPGVPGVVAPERPHHIRLEPGARVQIQFFREPE</sequence>
<dbReference type="AlphaFoldDB" id="A0A2S9YGV0"/>
<dbReference type="InterPro" id="IPR021948">
    <property type="entry name" value="DUF3565"/>
</dbReference>
<proteinExistence type="predicted"/>
<dbReference type="Gene3D" id="2.60.120.10">
    <property type="entry name" value="Jelly Rolls"/>
    <property type="match status" value="1"/>
</dbReference>
<dbReference type="Proteomes" id="UP000237968">
    <property type="component" value="Unassembled WGS sequence"/>
</dbReference>
<gene>
    <name evidence="2" type="ORF">ENSA5_09200</name>
</gene>
<protein>
    <recommendedName>
        <fullName evidence="1">TehB/YeaR-like domain-containing protein</fullName>
    </recommendedName>
</protein>
<feature type="domain" description="TehB/YeaR-like" evidence="1">
    <location>
        <begin position="80"/>
        <end position="147"/>
    </location>
</feature>
<evidence type="ECO:0000313" key="2">
    <source>
        <dbReference type="EMBL" id="PRQ04271.1"/>
    </source>
</evidence>
<dbReference type="RefSeq" id="WP_106390354.1">
    <property type="nucleotide sequence ID" value="NZ_PVNK01000047.1"/>
</dbReference>
<dbReference type="InterPro" id="IPR015392">
    <property type="entry name" value="TehB/YeaR-like_dom"/>
</dbReference>
<dbReference type="EMBL" id="PVNK01000047">
    <property type="protein sequence ID" value="PRQ04271.1"/>
    <property type="molecule type" value="Genomic_DNA"/>
</dbReference>